<dbReference type="EMBL" id="SYUW01000074">
    <property type="protein sequence ID" value="TKF22121.1"/>
    <property type="molecule type" value="Genomic_DNA"/>
</dbReference>
<dbReference type="RefSeq" id="WP_136998808.1">
    <property type="nucleotide sequence ID" value="NZ_JBFRJO010000056.1"/>
</dbReference>
<sequence length="141" mass="16560">MNFKRLIIIVVTMLAIPYLNATGGQFSIYAHTYEKNIETHLQFTHGFYFSVQFLPNEVVRNGYGIYGVFNDTVFMLSLHKSYKFLNKDIDDSEVLQADSIQHLSRINIAQFSSDQHTIYMRKRLDHEKIENIQFKGKLGFW</sequence>
<evidence type="ECO:0000313" key="2">
    <source>
        <dbReference type="Proteomes" id="UP000305234"/>
    </source>
</evidence>
<reference evidence="1 2" key="1">
    <citation type="submission" date="2019-04" db="EMBL/GenBank/DDBJ databases">
        <title>A reverse ecology approach based on a biological definition of microbial populations.</title>
        <authorList>
            <person name="Arevalo P."/>
            <person name="Vaninsberghe D."/>
            <person name="Elsherbini J."/>
            <person name="Gore J."/>
            <person name="Polz M."/>
        </authorList>
    </citation>
    <scope>NUCLEOTIDE SEQUENCE [LARGE SCALE GENOMIC DNA]</scope>
    <source>
        <strain evidence="1 2">10N.261.46.E4</strain>
    </source>
</reference>
<evidence type="ECO:0000313" key="1">
    <source>
        <dbReference type="EMBL" id="TKF22121.1"/>
    </source>
</evidence>
<proteinExistence type="predicted"/>
<dbReference type="Proteomes" id="UP000305234">
    <property type="component" value="Unassembled WGS sequence"/>
</dbReference>
<name>A0A4U1YQ49_9VIBR</name>
<dbReference type="AlphaFoldDB" id="A0A4U1YQ49"/>
<organism evidence="1 2">
    <name type="scientific">Vibrio kanaloae</name>
    <dbReference type="NCBI Taxonomy" id="170673"/>
    <lineage>
        <taxon>Bacteria</taxon>
        <taxon>Pseudomonadati</taxon>
        <taxon>Pseudomonadota</taxon>
        <taxon>Gammaproteobacteria</taxon>
        <taxon>Vibrionales</taxon>
        <taxon>Vibrionaceae</taxon>
        <taxon>Vibrio</taxon>
    </lineage>
</organism>
<comment type="caution">
    <text evidence="1">The sequence shown here is derived from an EMBL/GenBank/DDBJ whole genome shotgun (WGS) entry which is preliminary data.</text>
</comment>
<protein>
    <submittedName>
        <fullName evidence="1">Uncharacterized protein</fullName>
    </submittedName>
</protein>
<gene>
    <name evidence="1" type="ORF">FCV52_20385</name>
</gene>
<accession>A0A4U1YQ49</accession>